<evidence type="ECO:0000313" key="2">
    <source>
        <dbReference type="Proteomes" id="UP000011704"/>
    </source>
</evidence>
<dbReference type="Proteomes" id="UP000011704">
    <property type="component" value="Unassembled WGS sequence"/>
</dbReference>
<dbReference type="InParanoid" id="M1ZDE6"/>
<dbReference type="HOGENOM" id="CLU_1249520_0_0_0"/>
<reference evidence="1 2" key="1">
    <citation type="journal article" date="2013" name="Front. Microbiol.">
        <title>The genome of Nitrospina gracilis illuminates the metabolism and evolution of the major marine nitrite oxidizer.</title>
        <authorList>
            <person name="Luecker S."/>
            <person name="Nowka B."/>
            <person name="Rattei T."/>
            <person name="Spieck E."/>
            <person name="and Daims H."/>
        </authorList>
    </citation>
    <scope>NUCLEOTIDE SEQUENCE [LARGE SCALE GENOMIC DNA]</scope>
    <source>
        <strain evidence="1 2">3/211</strain>
    </source>
</reference>
<gene>
    <name evidence="1" type="ORF">NITGR_710014</name>
</gene>
<proteinExistence type="predicted"/>
<dbReference type="EMBL" id="CAQJ01000079">
    <property type="protein sequence ID" value="CCQ91492.1"/>
    <property type="molecule type" value="Genomic_DNA"/>
</dbReference>
<comment type="caution">
    <text evidence="1">The sequence shown here is derived from an EMBL/GenBank/DDBJ whole genome shotgun (WGS) entry which is preliminary data.</text>
</comment>
<dbReference type="AlphaFoldDB" id="M1ZDE6"/>
<protein>
    <submittedName>
        <fullName evidence="1">Uncharacterized protein</fullName>
    </submittedName>
</protein>
<sequence length="221" mass="25566">MSFVKACVRFLGLRMVDDKHFAFKKHQIEAYLKKEYQKYFGRSGRISIRKRQRFMSRITQKVARKFGKDVLCLVDFTRQGFVTLVSPSHSESTEKGRLYKSFTHPQVAYTTHCIDRFSERTETTDNCIITLDNYLEEGLLTFGHHEGFLVCSTGVFAYEIEDGRLIIKTFIHLDMLSDTQIREFYGHDVLAMMSTGEYVADDSMESDIILADELPPSTPKN</sequence>
<evidence type="ECO:0000313" key="1">
    <source>
        <dbReference type="EMBL" id="CCQ91492.1"/>
    </source>
</evidence>
<accession>M1ZDE6</accession>
<keyword evidence="2" id="KW-1185">Reference proteome</keyword>
<name>M1ZDE6_NITG3</name>
<dbReference type="STRING" id="1266370.NITGR_710014"/>
<organism evidence="1 2">
    <name type="scientific">Nitrospina gracilis (strain 3/211)</name>
    <dbReference type="NCBI Taxonomy" id="1266370"/>
    <lineage>
        <taxon>Bacteria</taxon>
        <taxon>Pseudomonadati</taxon>
        <taxon>Nitrospinota/Tectimicrobiota group</taxon>
        <taxon>Nitrospinota</taxon>
        <taxon>Nitrospinia</taxon>
        <taxon>Nitrospinales</taxon>
        <taxon>Nitrospinaceae</taxon>
        <taxon>Nitrospina</taxon>
    </lineage>
</organism>